<sequence length="283" mass="31699">MAELLRHKVRFGELSFSPFVHNAAFFDILIRATEELSYELDYAVEEIVDAGGVPYAPVAIQADFQRYPRYEDTIVVDADPVSVGETNVQFEYSFRRAADDYEFGTATMVQVTITPDGVAETITPELRDRIQSFGSVDRGPVAIAPREPNGPGRRFTHDVTFRTPHIEAAGLGYFEDYAREFSVCLEQFLEANGRSLRSLTGDTYPFVPVGWTCTLEDSIRFEDDITTVAQVLDVADDEATIAYEMRRESTDDVCIQADFTYGCFDEVGDRVEFDPAALEPLTA</sequence>
<dbReference type="EMBL" id="WUUU01000004">
    <property type="protein sequence ID" value="MXR19344.1"/>
    <property type="molecule type" value="Genomic_DNA"/>
</dbReference>
<organism evidence="1 2">
    <name type="scientific">Halobacterium bonnevillei</name>
    <dbReference type="NCBI Taxonomy" id="2692200"/>
    <lineage>
        <taxon>Archaea</taxon>
        <taxon>Methanobacteriati</taxon>
        <taxon>Methanobacteriota</taxon>
        <taxon>Stenosarchaea group</taxon>
        <taxon>Halobacteria</taxon>
        <taxon>Halobacteriales</taxon>
        <taxon>Halobacteriaceae</taxon>
        <taxon>Halobacterium</taxon>
    </lineage>
</organism>
<dbReference type="Proteomes" id="UP000471521">
    <property type="component" value="Unassembled WGS sequence"/>
</dbReference>
<dbReference type="OrthoDB" id="259946at2157"/>
<evidence type="ECO:0000313" key="2">
    <source>
        <dbReference type="Proteomes" id="UP000471521"/>
    </source>
</evidence>
<protein>
    <recommendedName>
        <fullName evidence="3">Acyl-[acyl-carrier-protein] thioesterase</fullName>
    </recommendedName>
</protein>
<evidence type="ECO:0000313" key="1">
    <source>
        <dbReference type="EMBL" id="MXR19344.1"/>
    </source>
</evidence>
<dbReference type="SUPFAM" id="SSF54637">
    <property type="entry name" value="Thioesterase/thiol ester dehydrase-isomerase"/>
    <property type="match status" value="2"/>
</dbReference>
<comment type="caution">
    <text evidence="1">The sequence shown here is derived from an EMBL/GenBank/DDBJ whole genome shotgun (WGS) entry which is preliminary data.</text>
</comment>
<proteinExistence type="predicted"/>
<name>A0A6B0SCF9_9EURY</name>
<dbReference type="AlphaFoldDB" id="A0A6B0SCF9"/>
<dbReference type="Gene3D" id="3.10.129.10">
    <property type="entry name" value="Hotdog Thioesterase"/>
    <property type="match status" value="2"/>
</dbReference>
<dbReference type="RefSeq" id="WP_159524937.1">
    <property type="nucleotide sequence ID" value="NZ_WUUU01000004.1"/>
</dbReference>
<evidence type="ECO:0008006" key="3">
    <source>
        <dbReference type="Google" id="ProtNLM"/>
    </source>
</evidence>
<reference evidence="1 2" key="1">
    <citation type="submission" date="2019-12" db="EMBL/GenBank/DDBJ databases">
        <title>Isolation and characterization of three novel carbon monoxide-oxidizing members of Halobacteria from salione crusts and soils.</title>
        <authorList>
            <person name="Myers M.R."/>
            <person name="King G.M."/>
        </authorList>
    </citation>
    <scope>NUCLEOTIDE SEQUENCE [LARGE SCALE GENOMIC DNA]</scope>
    <source>
        <strain evidence="1 2">PCN9</strain>
    </source>
</reference>
<gene>
    <name evidence="1" type="ORF">GRX66_01515</name>
</gene>
<dbReference type="InterPro" id="IPR029069">
    <property type="entry name" value="HotDog_dom_sf"/>
</dbReference>
<accession>A0A6B0SCF9</accession>
<keyword evidence="2" id="KW-1185">Reference proteome</keyword>